<keyword evidence="3" id="KW-1003">Cell membrane</keyword>
<evidence type="ECO:0000256" key="1">
    <source>
        <dbReference type="ARBA" id="ARBA00004651"/>
    </source>
</evidence>
<organism evidence="8 9">
    <name type="scientific">Propioniciclava coleopterorum</name>
    <dbReference type="NCBI Taxonomy" id="2714937"/>
    <lineage>
        <taxon>Bacteria</taxon>
        <taxon>Bacillati</taxon>
        <taxon>Actinomycetota</taxon>
        <taxon>Actinomycetes</taxon>
        <taxon>Propionibacteriales</taxon>
        <taxon>Propionibacteriaceae</taxon>
        <taxon>Propioniciclava</taxon>
    </lineage>
</organism>
<dbReference type="Pfam" id="PF03916">
    <property type="entry name" value="NrfD"/>
    <property type="match status" value="1"/>
</dbReference>
<proteinExistence type="inferred from homology"/>
<evidence type="ECO:0000256" key="7">
    <source>
        <dbReference type="SAM" id="Phobius"/>
    </source>
</evidence>
<name>A0A6G7Y891_9ACTN</name>
<gene>
    <name evidence="8" type="primary">nrfD</name>
    <name evidence="8" type="ORF">G7070_12245</name>
</gene>
<evidence type="ECO:0000313" key="9">
    <source>
        <dbReference type="Proteomes" id="UP000501058"/>
    </source>
</evidence>
<comment type="similarity">
    <text evidence="2">Belongs to the NrfD family.</text>
</comment>
<dbReference type="AlphaFoldDB" id="A0A6G7Y891"/>
<accession>A0A6G7Y891</accession>
<dbReference type="GO" id="GO:0005886">
    <property type="term" value="C:plasma membrane"/>
    <property type="evidence" value="ECO:0007669"/>
    <property type="project" value="UniProtKB-SubCell"/>
</dbReference>
<feature type="transmembrane region" description="Helical" evidence="7">
    <location>
        <begin position="185"/>
        <end position="212"/>
    </location>
</feature>
<keyword evidence="4 7" id="KW-0812">Transmembrane</keyword>
<feature type="transmembrane region" description="Helical" evidence="7">
    <location>
        <begin position="152"/>
        <end position="173"/>
    </location>
</feature>
<feature type="transmembrane region" description="Helical" evidence="7">
    <location>
        <begin position="36"/>
        <end position="57"/>
    </location>
</feature>
<evidence type="ECO:0000256" key="5">
    <source>
        <dbReference type="ARBA" id="ARBA00022989"/>
    </source>
</evidence>
<feature type="transmembrane region" description="Helical" evidence="7">
    <location>
        <begin position="374"/>
        <end position="394"/>
    </location>
</feature>
<dbReference type="InterPro" id="IPR052049">
    <property type="entry name" value="Electron_transfer_protein"/>
</dbReference>
<keyword evidence="9" id="KW-1185">Reference proteome</keyword>
<dbReference type="KEGG" id="prv:G7070_12245"/>
<dbReference type="PANTHER" id="PTHR34856:SF2">
    <property type="entry name" value="PROTEIN NRFD"/>
    <property type="match status" value="1"/>
</dbReference>
<feature type="transmembrane region" description="Helical" evidence="7">
    <location>
        <begin position="218"/>
        <end position="244"/>
    </location>
</feature>
<keyword evidence="6 7" id="KW-0472">Membrane</keyword>
<dbReference type="InterPro" id="IPR005614">
    <property type="entry name" value="NrfD-like"/>
</dbReference>
<sequence length="421" mass="46934">MSTTTKTPDAPAASPARRWWSHVPHEPFLTPRNRRLWYGFLGLVLLAGSWFVVARLTQGVQVTDLTSQMPWGAWVAFYIYFVGLSAGAFLLSSLIYVFGMHQFERIGRAALLSAIVCMGVALAFIGLDLGRFDRALSTLIHFHWTSPLSWEVRFYTMYVALLAVELVFAIMVQRRTTDPIRAHRWMRILGIIGVPLAIFGVHGGTGTIFAVVKARGMWFGGLFPIVFVVSAIVSGTALVMAIYFWQRRGAGKRPSLKLMQQLSVVLVGAIFIDLGLMFYEFIVPILAFEHHDKSIMGIMAFGPYWWSFWFFQIGMLVAALIICMSPLKKRVGWLAAAAMMVIVGILGVRFNIVVPPLVPPVIDGYPTNIYFPTINEWMVAAFLCAGGALAYSLICEWQPIFDPDPDDTEAIAAEQQQEVPA</sequence>
<evidence type="ECO:0000256" key="2">
    <source>
        <dbReference type="ARBA" id="ARBA00008929"/>
    </source>
</evidence>
<evidence type="ECO:0000256" key="3">
    <source>
        <dbReference type="ARBA" id="ARBA00022475"/>
    </source>
</evidence>
<feature type="transmembrane region" description="Helical" evidence="7">
    <location>
        <begin position="306"/>
        <end position="324"/>
    </location>
</feature>
<comment type="subcellular location">
    <subcellularLocation>
        <location evidence="1">Cell membrane</location>
        <topology evidence="1">Multi-pass membrane protein</topology>
    </subcellularLocation>
</comment>
<evidence type="ECO:0000256" key="4">
    <source>
        <dbReference type="ARBA" id="ARBA00022692"/>
    </source>
</evidence>
<protein>
    <submittedName>
        <fullName evidence="8">Polysulfide reductase NrfD</fullName>
    </submittedName>
</protein>
<evidence type="ECO:0000256" key="6">
    <source>
        <dbReference type="ARBA" id="ARBA00023136"/>
    </source>
</evidence>
<feature type="transmembrane region" description="Helical" evidence="7">
    <location>
        <begin position="331"/>
        <end position="354"/>
    </location>
</feature>
<dbReference type="EMBL" id="CP049865">
    <property type="protein sequence ID" value="QIK72896.1"/>
    <property type="molecule type" value="Genomic_DNA"/>
</dbReference>
<dbReference type="Gene3D" id="1.20.1630.10">
    <property type="entry name" value="Formate dehydrogenase/DMSO reductase domain"/>
    <property type="match status" value="1"/>
</dbReference>
<keyword evidence="5 7" id="KW-1133">Transmembrane helix</keyword>
<dbReference type="Proteomes" id="UP000501058">
    <property type="component" value="Chromosome"/>
</dbReference>
<evidence type="ECO:0000313" key="8">
    <source>
        <dbReference type="EMBL" id="QIK72896.1"/>
    </source>
</evidence>
<dbReference type="PANTHER" id="PTHR34856">
    <property type="entry name" value="PROTEIN NRFD"/>
    <property type="match status" value="1"/>
</dbReference>
<feature type="transmembrane region" description="Helical" evidence="7">
    <location>
        <begin position="110"/>
        <end position="132"/>
    </location>
</feature>
<reference evidence="8 9" key="1">
    <citation type="submission" date="2020-03" db="EMBL/GenBank/DDBJ databases">
        <title>Propioniciclava sp. nov., isolated from Hydrophilus acuminatus.</title>
        <authorList>
            <person name="Hyun D.-W."/>
            <person name="Bae J.-W."/>
        </authorList>
    </citation>
    <scope>NUCLEOTIDE SEQUENCE [LARGE SCALE GENOMIC DNA]</scope>
    <source>
        <strain evidence="8 9">HDW11</strain>
    </source>
</reference>
<feature type="transmembrane region" description="Helical" evidence="7">
    <location>
        <begin position="77"/>
        <end position="98"/>
    </location>
</feature>
<feature type="transmembrane region" description="Helical" evidence="7">
    <location>
        <begin position="264"/>
        <end position="286"/>
    </location>
</feature>